<dbReference type="AlphaFoldDB" id="A0A5J4RMY7"/>
<accession>A0A5J4RMY7</accession>
<proteinExistence type="predicted"/>
<dbReference type="GO" id="GO:0008081">
    <property type="term" value="F:phosphoric diester hydrolase activity"/>
    <property type="evidence" value="ECO:0007669"/>
    <property type="project" value="InterPro"/>
</dbReference>
<dbReference type="GO" id="GO:0006629">
    <property type="term" value="P:lipid metabolic process"/>
    <property type="evidence" value="ECO:0007669"/>
    <property type="project" value="InterPro"/>
</dbReference>
<dbReference type="SUPFAM" id="SSF51695">
    <property type="entry name" value="PLC-like phosphodiesterases"/>
    <property type="match status" value="1"/>
</dbReference>
<dbReference type="EMBL" id="SNRY01000993">
    <property type="protein sequence ID" value="KAA6334483.1"/>
    <property type="molecule type" value="Genomic_DNA"/>
</dbReference>
<gene>
    <name evidence="1" type="ORF">EZS27_017208</name>
</gene>
<dbReference type="InterPro" id="IPR017946">
    <property type="entry name" value="PLC-like_Pdiesterase_TIM-brl"/>
</dbReference>
<dbReference type="Gene3D" id="3.20.20.190">
    <property type="entry name" value="Phosphatidylinositol (PI) phosphodiesterase"/>
    <property type="match status" value="1"/>
</dbReference>
<organism evidence="1">
    <name type="scientific">termite gut metagenome</name>
    <dbReference type="NCBI Taxonomy" id="433724"/>
    <lineage>
        <taxon>unclassified sequences</taxon>
        <taxon>metagenomes</taxon>
        <taxon>organismal metagenomes</taxon>
    </lineage>
</organism>
<evidence type="ECO:0000313" key="1">
    <source>
        <dbReference type="EMBL" id="KAA6334483.1"/>
    </source>
</evidence>
<comment type="caution">
    <text evidence="1">The sequence shown here is derived from an EMBL/GenBank/DDBJ whole genome shotgun (WGS) entry which is preliminary data.</text>
</comment>
<reference evidence="1" key="1">
    <citation type="submission" date="2019-03" db="EMBL/GenBank/DDBJ databases">
        <title>Single cell metagenomics reveals metabolic interactions within the superorganism composed of flagellate Streblomastix strix and complex community of Bacteroidetes bacteria on its surface.</title>
        <authorList>
            <person name="Treitli S.C."/>
            <person name="Kolisko M."/>
            <person name="Husnik F."/>
            <person name="Keeling P."/>
            <person name="Hampl V."/>
        </authorList>
    </citation>
    <scope>NUCLEOTIDE SEQUENCE</scope>
    <source>
        <strain evidence="1">STM</strain>
    </source>
</reference>
<sequence>MVTDDCPVFLWLNFLFRLIGKQHEYDSQNTAGNEQQEAHVPSGILHNLSHDEGKKLKREADGRERIAYTMTKTNKTIETYSGISDIVKYIFEDEEDREDGYVQDEQYSGNRPGIYIEFKETWASSGELPNLVSKELEDLGWNVDKKPVTGSEANLFYKDGKINVGKTNGKVILQTFSLQSLRAVSEIFHGNVPMCFLLWEGSGATDISRTDPLGYASFINLAIKYKAHIIGPSIAGAPNNYTELNKPWQAYLIKKAGLLNHPYSFDTRDQMGKYSGKYNFEYPNDDLFEPPYLDGMFTNRTEMTLQFIKDENARFKNRFVPDIKNPRELLTQLGYAE</sequence>
<protein>
    <submittedName>
        <fullName evidence="1">Uncharacterized protein</fullName>
    </submittedName>
</protein>
<name>A0A5J4RMY7_9ZZZZ</name>